<evidence type="ECO:0000256" key="14">
    <source>
        <dbReference type="ARBA" id="ARBA00023145"/>
    </source>
</evidence>
<dbReference type="PANTHER" id="PTHR10067:SF6">
    <property type="entry name" value="PHOSPHATIDYLSERINE DECARBOXYLASE PROENZYME, MITOCHONDRIAL"/>
    <property type="match status" value="1"/>
</dbReference>
<comment type="pathway">
    <text evidence="3">Lipid metabolism.</text>
</comment>
<keyword evidence="15" id="KW-0594">Phospholipid biosynthesis</keyword>
<feature type="transmembrane region" description="Helical" evidence="20">
    <location>
        <begin position="66"/>
        <end position="90"/>
    </location>
</feature>
<dbReference type="GO" id="GO:0006646">
    <property type="term" value="P:phosphatidylethanolamine biosynthetic process"/>
    <property type="evidence" value="ECO:0007669"/>
    <property type="project" value="UniProtKB-UniPathway"/>
</dbReference>
<dbReference type="RefSeq" id="WP_002727464.1">
    <property type="nucleotide sequence ID" value="NZ_CP012029.1"/>
</dbReference>
<evidence type="ECO:0000256" key="11">
    <source>
        <dbReference type="ARBA" id="ARBA00022989"/>
    </source>
</evidence>
<dbReference type="InterPro" id="IPR001463">
    <property type="entry name" value="Na/Ala_symport"/>
</dbReference>
<evidence type="ECO:0000256" key="12">
    <source>
        <dbReference type="ARBA" id="ARBA00023098"/>
    </source>
</evidence>
<accession>A0A0E3B2P5</accession>
<evidence type="ECO:0000256" key="13">
    <source>
        <dbReference type="ARBA" id="ARBA00023136"/>
    </source>
</evidence>
<dbReference type="NCBIfam" id="TIGR00163">
    <property type="entry name" value="PS_decarb"/>
    <property type="match status" value="1"/>
</dbReference>
<dbReference type="PRINTS" id="PR00175">
    <property type="entry name" value="NAALASMPORT"/>
</dbReference>
<feature type="transmembrane region" description="Helical" evidence="20">
    <location>
        <begin position="246"/>
        <end position="271"/>
    </location>
</feature>
<evidence type="ECO:0000256" key="9">
    <source>
        <dbReference type="ARBA" id="ARBA00022692"/>
    </source>
</evidence>
<comment type="cofactor">
    <cofactor evidence="1">
        <name>pyruvate</name>
        <dbReference type="ChEBI" id="CHEBI:15361"/>
    </cofactor>
</comment>
<protein>
    <recommendedName>
        <fullName evidence="5">phosphatidylserine decarboxylase</fullName>
        <ecNumber evidence="5">4.1.1.65</ecNumber>
    </recommendedName>
</protein>
<evidence type="ECO:0000256" key="15">
    <source>
        <dbReference type="ARBA" id="ARBA00023209"/>
    </source>
</evidence>
<dbReference type="GO" id="GO:0005283">
    <property type="term" value="F:amino acid:sodium symporter activity"/>
    <property type="evidence" value="ECO:0007669"/>
    <property type="project" value="InterPro"/>
</dbReference>
<dbReference type="Pfam" id="PF01235">
    <property type="entry name" value="Na_Ala_symp"/>
    <property type="match status" value="1"/>
</dbReference>
<feature type="transmembrane region" description="Helical" evidence="20">
    <location>
        <begin position="144"/>
        <end position="167"/>
    </location>
</feature>
<feature type="transmembrane region" description="Helical" evidence="20">
    <location>
        <begin position="379"/>
        <end position="399"/>
    </location>
</feature>
<dbReference type="InterPro" id="IPR033177">
    <property type="entry name" value="PSD-B"/>
</dbReference>
<dbReference type="PATRIC" id="fig|280505.15.peg.887"/>
<evidence type="ECO:0000313" key="22">
    <source>
        <dbReference type="Proteomes" id="UP000058857"/>
    </source>
</evidence>
<keyword evidence="7" id="KW-1003">Cell membrane</keyword>
<keyword evidence="18" id="KW-0670">Pyruvate</keyword>
<gene>
    <name evidence="21" type="ORF">LBBP_00913</name>
</gene>
<evidence type="ECO:0000313" key="21">
    <source>
        <dbReference type="EMBL" id="ALO25235.1"/>
    </source>
</evidence>
<feature type="transmembrane region" description="Helical" evidence="20">
    <location>
        <begin position="405"/>
        <end position="431"/>
    </location>
</feature>
<evidence type="ECO:0000256" key="18">
    <source>
        <dbReference type="ARBA" id="ARBA00023317"/>
    </source>
</evidence>
<feature type="transmembrane region" description="Helical" evidence="20">
    <location>
        <begin position="14"/>
        <end position="33"/>
    </location>
</feature>
<feature type="transmembrane region" description="Helical" evidence="20">
    <location>
        <begin position="456"/>
        <end position="479"/>
    </location>
</feature>
<feature type="transmembrane region" description="Helical" evidence="20">
    <location>
        <begin position="179"/>
        <end position="200"/>
    </location>
</feature>
<dbReference type="Proteomes" id="UP000058857">
    <property type="component" value="Chromosome 1"/>
</dbReference>
<proteinExistence type="inferred from homology"/>
<evidence type="ECO:0000256" key="2">
    <source>
        <dbReference type="ARBA" id="ARBA00004651"/>
    </source>
</evidence>
<dbReference type="GeneID" id="61173848"/>
<keyword evidence="12" id="KW-0443">Lipid metabolism</keyword>
<keyword evidence="10" id="KW-0210">Decarboxylase</keyword>
<keyword evidence="17" id="KW-1208">Phospholipid metabolism</keyword>
<evidence type="ECO:0000256" key="3">
    <source>
        <dbReference type="ARBA" id="ARBA00005189"/>
    </source>
</evidence>
<keyword evidence="16" id="KW-0456">Lyase</keyword>
<reference evidence="21 22" key="1">
    <citation type="journal article" date="2015" name="PLoS Negl. Trop. Dis.">
        <title>Distribution of Plasmids in Distinct Leptospira Pathogenic Species.</title>
        <authorList>
            <person name="Wang Y."/>
            <person name="Zhuang X."/>
            <person name="Zhong Y."/>
            <person name="Zhang C."/>
            <person name="Zhang Y."/>
            <person name="Zeng L."/>
            <person name="Zhu Y."/>
            <person name="He P."/>
            <person name="Dong K."/>
            <person name="Pal U."/>
            <person name="Guo X."/>
            <person name="Qin J."/>
        </authorList>
    </citation>
    <scope>NUCLEOTIDE SEQUENCE [LARGE SCALE GENOMIC DNA]</scope>
    <source>
        <strain evidence="21 22">56604</strain>
    </source>
</reference>
<feature type="transmembrane region" description="Helical" evidence="20">
    <location>
        <begin position="297"/>
        <end position="318"/>
    </location>
</feature>
<evidence type="ECO:0000256" key="16">
    <source>
        <dbReference type="ARBA" id="ARBA00023239"/>
    </source>
</evidence>
<dbReference type="GO" id="GO:0005886">
    <property type="term" value="C:plasma membrane"/>
    <property type="evidence" value="ECO:0007669"/>
    <property type="project" value="UniProtKB-SubCell"/>
</dbReference>
<feature type="transmembrane region" description="Helical" evidence="20">
    <location>
        <begin position="346"/>
        <end position="367"/>
    </location>
</feature>
<keyword evidence="14" id="KW-0865">Zymogen</keyword>
<comment type="pathway">
    <text evidence="19">Phospholipid metabolism; phosphatidylethanolamine biosynthesis.</text>
</comment>
<feature type="transmembrane region" description="Helical" evidence="20">
    <location>
        <begin position="96"/>
        <end position="117"/>
    </location>
</feature>
<dbReference type="EC" id="4.1.1.65" evidence="5"/>
<dbReference type="InterPro" id="IPR003817">
    <property type="entry name" value="PS_Dcarbxylase"/>
</dbReference>
<evidence type="ECO:0000256" key="20">
    <source>
        <dbReference type="SAM" id="Phobius"/>
    </source>
</evidence>
<evidence type="ECO:0000256" key="17">
    <source>
        <dbReference type="ARBA" id="ARBA00023264"/>
    </source>
</evidence>
<name>A0A0E3B2P5_LEPBO</name>
<dbReference type="PANTHER" id="PTHR10067">
    <property type="entry name" value="PHOSPHATIDYLSERINE DECARBOXYLASE"/>
    <property type="match status" value="1"/>
</dbReference>
<organism evidence="21">
    <name type="scientific">Leptospira borgpetersenii serovar Ballum</name>
    <dbReference type="NCBI Taxonomy" id="280505"/>
    <lineage>
        <taxon>Bacteria</taxon>
        <taxon>Pseudomonadati</taxon>
        <taxon>Spirochaetota</taxon>
        <taxon>Spirochaetia</taxon>
        <taxon>Leptospirales</taxon>
        <taxon>Leptospiraceae</taxon>
        <taxon>Leptospira</taxon>
    </lineage>
</organism>
<comment type="similarity">
    <text evidence="4">Belongs to the alanine or glycine:cation symporter (AGCS) (TC 2.A.25) family.</text>
</comment>
<feature type="transmembrane region" description="Helical" evidence="20">
    <location>
        <begin position="207"/>
        <end position="226"/>
    </location>
</feature>
<evidence type="ECO:0000256" key="10">
    <source>
        <dbReference type="ARBA" id="ARBA00022793"/>
    </source>
</evidence>
<keyword evidence="8" id="KW-0444">Lipid biosynthesis</keyword>
<evidence type="ECO:0000256" key="4">
    <source>
        <dbReference type="ARBA" id="ARBA00009261"/>
    </source>
</evidence>
<keyword evidence="11 20" id="KW-1133">Transmembrane helix</keyword>
<evidence type="ECO:0000256" key="19">
    <source>
        <dbReference type="ARBA" id="ARBA00024326"/>
    </source>
</evidence>
<evidence type="ECO:0000256" key="7">
    <source>
        <dbReference type="ARBA" id="ARBA00022475"/>
    </source>
</evidence>
<dbReference type="AlphaFoldDB" id="A0A0E3B2P5"/>
<sequence length="743" mass="83398">MLQFHFFQFFDWDLVRFFFYFLSFIGIFLTFRLRFPQLRFFFLAVKIFSGNMDHKGSRGRLVHSQAFFSGTASSLVPGSVIGSALALMIGGPGVLFWIWISSFFVMPLRFVSSTLAIRFRTKTASGRYLSGPMYFIERALKAKWLAMSFAIVGLLTVLVMGGAVPMLYVTHITNRAFEITGMTVPFLLSVILVFIVLGGVRRVGKVSAYLAPIGILLFFSGCFFLFKNSLMNFEDFLRLSFQEAFQPTAAVTGGSFVIARIFGMASGMFFVSTETGIGKSAGLSGVVRTDYPAKQGLVSMLATFFEGFIISTLVIYVLSSYGAFRAEEQVVFLNALFQGHTGPVKLAFFGSFLSFGVLSITGWFYTGEQNALYMFGERFANFFRMLFLVTILSAAYLYVKNGDWILFEVFGLGYSLSIVTAVPVLISLVLLEKIARMELKRFLAESGARYEVLKDFYLLILSVVPKNLLSLLFGLLASFRLPRFLLIPILKAFARAYKINVDEAEFEIQEYNSLNAFFTRALKAEARIIDSADNEMVSPVDARITGYGDINQRIIIQAKGVDYNLKELLGGGGSKYIDDFTNGKYITFYLSPQDYHRIHSPAYGKILGYYYEPGKLFPVNELAVFGIRGLFPKNERLITYLQTEYGKVAVIKVGASNVGRIRVTYDNKIVTNSLIRTARTVEYKEVSIMIDKGAELGRFEMGSTVILLMEKDTFQFDALTMNEKITYGTTIGRFGGKKCKLPR</sequence>
<keyword evidence="9 20" id="KW-0812">Transmembrane</keyword>
<evidence type="ECO:0000256" key="8">
    <source>
        <dbReference type="ARBA" id="ARBA00022516"/>
    </source>
</evidence>
<dbReference type="UniPathway" id="UPA00558"/>
<dbReference type="GO" id="GO:0004609">
    <property type="term" value="F:phosphatidylserine decarboxylase activity"/>
    <property type="evidence" value="ECO:0007669"/>
    <property type="project" value="UniProtKB-EC"/>
</dbReference>
<keyword evidence="6" id="KW-0813">Transport</keyword>
<evidence type="ECO:0000256" key="5">
    <source>
        <dbReference type="ARBA" id="ARBA00012243"/>
    </source>
</evidence>
<keyword evidence="13 20" id="KW-0472">Membrane</keyword>
<evidence type="ECO:0000256" key="1">
    <source>
        <dbReference type="ARBA" id="ARBA00001928"/>
    </source>
</evidence>
<comment type="subcellular location">
    <subcellularLocation>
        <location evidence="2">Cell membrane</location>
        <topology evidence="2">Multi-pass membrane protein</topology>
    </subcellularLocation>
</comment>
<dbReference type="EMBL" id="CP012029">
    <property type="protein sequence ID" value="ALO25235.1"/>
    <property type="molecule type" value="Genomic_DNA"/>
</dbReference>
<evidence type="ECO:0000256" key="6">
    <source>
        <dbReference type="ARBA" id="ARBA00022448"/>
    </source>
</evidence>
<dbReference type="Pfam" id="PF02666">
    <property type="entry name" value="PS_Dcarbxylase"/>
    <property type="match status" value="1"/>
</dbReference>